<sequence length="137" mass="15040">MMNAQKIIILAAYFLTALIAVTATKGYYHNDKRANDRPFMMGMRYGRADKAAKTAGKHVIVAPRNDKFFLASRYGKRSGGEMISNAAQAALVFPVPPICGSDEDLKCTYSGISNIYRCIQSYRKDSAQGNGIMTTSI</sequence>
<dbReference type="Proteomes" id="UP000695000">
    <property type="component" value="Unplaced"/>
</dbReference>
<evidence type="ECO:0000313" key="1">
    <source>
        <dbReference type="Proteomes" id="UP000695000"/>
    </source>
</evidence>
<name>A0ABM1NA55_NICVS</name>
<organism evidence="1 2">
    <name type="scientific">Nicrophorus vespilloides</name>
    <name type="common">Boreal carrion beetle</name>
    <dbReference type="NCBI Taxonomy" id="110193"/>
    <lineage>
        <taxon>Eukaryota</taxon>
        <taxon>Metazoa</taxon>
        <taxon>Ecdysozoa</taxon>
        <taxon>Arthropoda</taxon>
        <taxon>Hexapoda</taxon>
        <taxon>Insecta</taxon>
        <taxon>Pterygota</taxon>
        <taxon>Neoptera</taxon>
        <taxon>Endopterygota</taxon>
        <taxon>Coleoptera</taxon>
        <taxon>Polyphaga</taxon>
        <taxon>Staphyliniformia</taxon>
        <taxon>Silphidae</taxon>
        <taxon>Nicrophorinae</taxon>
        <taxon>Nicrophorus</taxon>
    </lineage>
</organism>
<keyword evidence="1" id="KW-1185">Reference proteome</keyword>
<dbReference type="GeneID" id="108567629"/>
<dbReference type="RefSeq" id="XP_017783705.1">
    <property type="nucleotide sequence ID" value="XM_017928216.1"/>
</dbReference>
<protein>
    <submittedName>
        <fullName evidence="2">Uncharacterized protein LOC108567629 isoform X1</fullName>
    </submittedName>
</protein>
<proteinExistence type="predicted"/>
<reference evidence="2" key="1">
    <citation type="submission" date="2025-08" db="UniProtKB">
        <authorList>
            <consortium name="RefSeq"/>
        </authorList>
    </citation>
    <scope>IDENTIFICATION</scope>
    <source>
        <tissue evidence="2">Whole Larva</tissue>
    </source>
</reference>
<gene>
    <name evidence="2" type="primary">LOC108567629</name>
</gene>
<evidence type="ECO:0000313" key="2">
    <source>
        <dbReference type="RefSeq" id="XP_017783705.1"/>
    </source>
</evidence>
<accession>A0ABM1NA55</accession>